<gene>
    <name evidence="1" type="ORF">F4820DRAFT_325314</name>
</gene>
<sequence>MRDEPKNYHHHQPPWRPEMPHISIPTQTIINNVRPGVQSPAVTTVSLPGTTGFVLGADTCGFTTSSTITCDSGYECTNVGNYRGCCLPGDEDCVSTIYTDCIDYDDIGYSVDCGVHTLCCPQTNPYCFTYAFMTVEEPGTTFKHVQCNPSNGFGEMFPFPPELMTTTSEAAAETHSDDDTSSHSTPTGAIVGAVVGSVVLVILVIIAAALIFRHRRRSRQQAALNTQAAQSGPAKTPQSSADISPASEKEQAQAGAAATAASKKRTRRSLLRPLSLIREQPSPVAAAPNREKHKTVAVGSAARRSFGPNWPLGSTSSPLSAHPIDADLKKRLSDSRLGARIQDGGGSSGGVGIGGDNRQQVQPHQTMRVPILQLPTPPPPGTKPAKPLPLAPPRSGSDPGGTTPTSATAALQSPRLSYVPVSPIEAVAFGGGGSGRGADRHVSRALDQINGDNVTAIQRPGSAVQQTAEPVSPIESDGDGNGEGGEGDIDEDVQRLSYVSAPSAPGEADRDLVSPVSADGAGSDDGEEGMGRSRSISRRLGPISPLESRPRTMGL</sequence>
<comment type="caution">
    <text evidence="1">The sequence shown here is derived from an EMBL/GenBank/DDBJ whole genome shotgun (WGS) entry which is preliminary data.</text>
</comment>
<accession>A0ACB9Z0G0</accession>
<protein>
    <submittedName>
        <fullName evidence="1">Uncharacterized protein</fullName>
    </submittedName>
</protein>
<name>A0ACB9Z0G0_9PEZI</name>
<proteinExistence type="predicted"/>
<keyword evidence="2" id="KW-1185">Reference proteome</keyword>
<dbReference type="EMBL" id="MU393481">
    <property type="protein sequence ID" value="KAI4864806.1"/>
    <property type="molecule type" value="Genomic_DNA"/>
</dbReference>
<evidence type="ECO:0000313" key="2">
    <source>
        <dbReference type="Proteomes" id="UP001497700"/>
    </source>
</evidence>
<dbReference type="Proteomes" id="UP001497700">
    <property type="component" value="Unassembled WGS sequence"/>
</dbReference>
<evidence type="ECO:0000313" key="1">
    <source>
        <dbReference type="EMBL" id="KAI4864806.1"/>
    </source>
</evidence>
<reference evidence="1 2" key="1">
    <citation type="journal article" date="2022" name="New Phytol.">
        <title>Ecological generalism drives hyperdiversity of secondary metabolite gene clusters in xylarialean endophytes.</title>
        <authorList>
            <person name="Franco M.E.E."/>
            <person name="Wisecaver J.H."/>
            <person name="Arnold A.E."/>
            <person name="Ju Y.M."/>
            <person name="Slot J.C."/>
            <person name="Ahrendt S."/>
            <person name="Moore L.P."/>
            <person name="Eastman K.E."/>
            <person name="Scott K."/>
            <person name="Konkel Z."/>
            <person name="Mondo S.J."/>
            <person name="Kuo A."/>
            <person name="Hayes R.D."/>
            <person name="Haridas S."/>
            <person name="Andreopoulos B."/>
            <person name="Riley R."/>
            <person name="LaButti K."/>
            <person name="Pangilinan J."/>
            <person name="Lipzen A."/>
            <person name="Amirebrahimi M."/>
            <person name="Yan J."/>
            <person name="Adam C."/>
            <person name="Keymanesh K."/>
            <person name="Ng V."/>
            <person name="Louie K."/>
            <person name="Northen T."/>
            <person name="Drula E."/>
            <person name="Henrissat B."/>
            <person name="Hsieh H.M."/>
            <person name="Youens-Clark K."/>
            <person name="Lutzoni F."/>
            <person name="Miadlikowska J."/>
            <person name="Eastwood D.C."/>
            <person name="Hamelin R.C."/>
            <person name="Grigoriev I.V."/>
            <person name="U'Ren J.M."/>
        </authorList>
    </citation>
    <scope>NUCLEOTIDE SEQUENCE [LARGE SCALE GENOMIC DNA]</scope>
    <source>
        <strain evidence="1 2">CBS 119005</strain>
    </source>
</reference>
<organism evidence="1 2">
    <name type="scientific">Hypoxylon rubiginosum</name>
    <dbReference type="NCBI Taxonomy" id="110542"/>
    <lineage>
        <taxon>Eukaryota</taxon>
        <taxon>Fungi</taxon>
        <taxon>Dikarya</taxon>
        <taxon>Ascomycota</taxon>
        <taxon>Pezizomycotina</taxon>
        <taxon>Sordariomycetes</taxon>
        <taxon>Xylariomycetidae</taxon>
        <taxon>Xylariales</taxon>
        <taxon>Hypoxylaceae</taxon>
        <taxon>Hypoxylon</taxon>
    </lineage>
</organism>